<evidence type="ECO:0000259" key="1">
    <source>
        <dbReference type="Pfam" id="PF03033"/>
    </source>
</evidence>
<accession>A0ABW7YUK7</accession>
<dbReference type="PANTHER" id="PTHR48050:SF13">
    <property type="entry name" value="STEROL 3-BETA-GLUCOSYLTRANSFERASE UGT80A2"/>
    <property type="match status" value="1"/>
</dbReference>
<dbReference type="InterPro" id="IPR050426">
    <property type="entry name" value="Glycosyltransferase_28"/>
</dbReference>
<keyword evidence="4" id="KW-1185">Reference proteome</keyword>
<gene>
    <name evidence="3" type="ORF">ACIBG2_19600</name>
</gene>
<name>A0ABW7YUK7_9ACTN</name>
<reference evidence="3 4" key="1">
    <citation type="submission" date="2024-10" db="EMBL/GenBank/DDBJ databases">
        <title>The Natural Products Discovery Center: Release of the First 8490 Sequenced Strains for Exploring Actinobacteria Biosynthetic Diversity.</title>
        <authorList>
            <person name="Kalkreuter E."/>
            <person name="Kautsar S.A."/>
            <person name="Yang D."/>
            <person name="Bader C.D."/>
            <person name="Teijaro C.N."/>
            <person name="Fluegel L."/>
            <person name="Davis C.M."/>
            <person name="Simpson J.R."/>
            <person name="Lauterbach L."/>
            <person name="Steele A.D."/>
            <person name="Gui C."/>
            <person name="Meng S."/>
            <person name="Li G."/>
            <person name="Viehrig K."/>
            <person name="Ye F."/>
            <person name="Su P."/>
            <person name="Kiefer A.F."/>
            <person name="Nichols A."/>
            <person name="Cepeda A.J."/>
            <person name="Yan W."/>
            <person name="Fan B."/>
            <person name="Jiang Y."/>
            <person name="Adhikari A."/>
            <person name="Zheng C.-J."/>
            <person name="Schuster L."/>
            <person name="Cowan T.M."/>
            <person name="Smanski M.J."/>
            <person name="Chevrette M.G."/>
            <person name="De Carvalho L.P.S."/>
            <person name="Shen B."/>
        </authorList>
    </citation>
    <scope>NUCLEOTIDE SEQUENCE [LARGE SCALE GENOMIC DNA]</scope>
    <source>
        <strain evidence="3 4">NPDC050545</strain>
    </source>
</reference>
<protein>
    <submittedName>
        <fullName evidence="3">Glycosyltransferase</fullName>
    </submittedName>
</protein>
<dbReference type="SUPFAM" id="SSF53756">
    <property type="entry name" value="UDP-Glycosyltransferase/glycogen phosphorylase"/>
    <property type="match status" value="1"/>
</dbReference>
<dbReference type="Gene3D" id="3.40.50.2000">
    <property type="entry name" value="Glycogen Phosphorylase B"/>
    <property type="match status" value="2"/>
</dbReference>
<dbReference type="InterPro" id="IPR004276">
    <property type="entry name" value="GlycoTrans_28_N"/>
</dbReference>
<dbReference type="Pfam" id="PF03033">
    <property type="entry name" value="Glyco_transf_28"/>
    <property type="match status" value="1"/>
</dbReference>
<evidence type="ECO:0000259" key="2">
    <source>
        <dbReference type="Pfam" id="PF06722"/>
    </source>
</evidence>
<proteinExistence type="predicted"/>
<feature type="domain" description="Erythromycin biosynthesis protein CIII-like C-terminal" evidence="2">
    <location>
        <begin position="279"/>
        <end position="386"/>
    </location>
</feature>
<sequence>MQVLIIGIGTRGDVAPYTGLGVRIQEAGFEVTIAAHAPYASMVAEAGLGFRPIPGDPVAALSTLRPAAWAEYGRQISDGLADAAAEGADLLILNAVSSAGMHVAEAMGIPSMGAHLQPVEPSADYPPVHGAVRSSLGRWGNRTAGWLMFAMPTPAFSGSAKRLRARLGLPPISSRAAYRRREATRWPVYHGFSPLVLPRPADWRPGLEVTGYWWPAPRPNWRPSPELADFLESGPAPAFVGFGSQAAVGRHAERRTEVALAALRRAGLRGVLQTGVQGRLGDDVLGVGVVPHAWLFPRMAVVAHHAAAGTTAAGLRAGVPAVAVPWINDQPLWARQLHRLGVAPPPLTGRLTAERLSAALADALARRTRAEEIGGLIAAEDGAEPVVRAVEHAFITR</sequence>
<dbReference type="Proteomes" id="UP001612741">
    <property type="component" value="Unassembled WGS sequence"/>
</dbReference>
<dbReference type="InterPro" id="IPR010610">
    <property type="entry name" value="EryCIII-like_C"/>
</dbReference>
<comment type="caution">
    <text evidence="3">The sequence shown here is derived from an EMBL/GenBank/DDBJ whole genome shotgun (WGS) entry which is preliminary data.</text>
</comment>
<dbReference type="EMBL" id="JBITGY010000005">
    <property type="protein sequence ID" value="MFI6499602.1"/>
    <property type="molecule type" value="Genomic_DNA"/>
</dbReference>
<dbReference type="RefSeq" id="WP_397083021.1">
    <property type="nucleotide sequence ID" value="NZ_JBITGY010000005.1"/>
</dbReference>
<dbReference type="PANTHER" id="PTHR48050">
    <property type="entry name" value="STEROL 3-BETA-GLUCOSYLTRANSFERASE"/>
    <property type="match status" value="1"/>
</dbReference>
<evidence type="ECO:0000313" key="4">
    <source>
        <dbReference type="Proteomes" id="UP001612741"/>
    </source>
</evidence>
<evidence type="ECO:0000313" key="3">
    <source>
        <dbReference type="EMBL" id="MFI6499602.1"/>
    </source>
</evidence>
<dbReference type="Pfam" id="PF06722">
    <property type="entry name" value="EryCIII-like_C"/>
    <property type="match status" value="1"/>
</dbReference>
<feature type="domain" description="Glycosyltransferase family 28 N-terminal" evidence="1">
    <location>
        <begin position="3"/>
        <end position="61"/>
    </location>
</feature>
<organism evidence="3 4">
    <name type="scientific">Nonomuraea typhae</name>
    <dbReference type="NCBI Taxonomy" id="2603600"/>
    <lineage>
        <taxon>Bacteria</taxon>
        <taxon>Bacillati</taxon>
        <taxon>Actinomycetota</taxon>
        <taxon>Actinomycetes</taxon>
        <taxon>Streptosporangiales</taxon>
        <taxon>Streptosporangiaceae</taxon>
        <taxon>Nonomuraea</taxon>
    </lineage>
</organism>
<dbReference type="CDD" id="cd03784">
    <property type="entry name" value="GT1_Gtf-like"/>
    <property type="match status" value="1"/>
</dbReference>
<dbReference type="InterPro" id="IPR002213">
    <property type="entry name" value="UDP_glucos_trans"/>
</dbReference>